<evidence type="ECO:0000256" key="5">
    <source>
        <dbReference type="ARBA" id="ARBA00022827"/>
    </source>
</evidence>
<dbReference type="SUPFAM" id="SSF52218">
    <property type="entry name" value="Flavoproteins"/>
    <property type="match status" value="1"/>
</dbReference>
<dbReference type="InterPro" id="IPR039261">
    <property type="entry name" value="FNR_nucleotide-bd"/>
</dbReference>
<feature type="domain" description="FAD-binding FR-type" evidence="9">
    <location>
        <begin position="200"/>
        <end position="432"/>
    </location>
</feature>
<dbReference type="Pfam" id="PF00175">
    <property type="entry name" value="NAD_binding_1"/>
    <property type="match status" value="1"/>
</dbReference>
<comment type="cofactor">
    <cofactor evidence="2">
        <name>FAD</name>
        <dbReference type="ChEBI" id="CHEBI:57692"/>
    </cofactor>
</comment>
<keyword evidence="3" id="KW-0285">Flavoprotein</keyword>
<dbReference type="Pfam" id="PF00667">
    <property type="entry name" value="FAD_binding_1"/>
    <property type="match status" value="1"/>
</dbReference>
<evidence type="ECO:0000259" key="8">
    <source>
        <dbReference type="PROSITE" id="PS50902"/>
    </source>
</evidence>
<dbReference type="InterPro" id="IPR017938">
    <property type="entry name" value="Riboflavin_synthase-like_b-brl"/>
</dbReference>
<dbReference type="Pfam" id="PF00258">
    <property type="entry name" value="Flavodoxin_1"/>
    <property type="match status" value="1"/>
</dbReference>
<feature type="domain" description="Flavodoxin-like" evidence="8">
    <location>
        <begin position="20"/>
        <end position="164"/>
    </location>
</feature>
<dbReference type="PANTHER" id="PTHR19384">
    <property type="entry name" value="NITRIC OXIDE SYNTHASE-RELATED"/>
    <property type="match status" value="1"/>
</dbReference>
<evidence type="ECO:0000256" key="7">
    <source>
        <dbReference type="ARBA" id="ARBA00023002"/>
    </source>
</evidence>
<evidence type="ECO:0000259" key="9">
    <source>
        <dbReference type="PROSITE" id="PS51384"/>
    </source>
</evidence>
<evidence type="ECO:0000256" key="6">
    <source>
        <dbReference type="ARBA" id="ARBA00022857"/>
    </source>
</evidence>
<dbReference type="GO" id="GO:0016491">
    <property type="term" value="F:oxidoreductase activity"/>
    <property type="evidence" value="ECO:0007669"/>
    <property type="project" value="UniProtKB-KW"/>
</dbReference>
<sequence>MIAAAGIKIAQNMKICNMKLLILYGSQTGTAEEVSYDLAREAAHRSIESEIFPLDSFPLENLIYQQLAIFVVSTTGQGEPPDNMIVFWRALMNKNLPKTLLENMNFTVFGLGDSTYEQFNAIARKLWIRLTQLGGKGFYRKGLGDEMHDFEYEAEYHPWCEGLWEALAGYFPIINEVEINNELFPPLYVIENVDLAEQSSKRSQLSVVSNQIIAQKYSISRKIVLSGDFSINPGDTCCIYPENNPSEVSKLMELMGWPNNILSISINPSYPLPPKDLPFNSPITLQTLLTAYIDLHKPASRYFIWIISHFADGAQKEKLTEMSSKTTEGRNEYHRYVVKEKRNIIEILWDFTTVRNLPLEYFIEAAGFLKPREFSIASPPGNCGQLEILVSAVEHFTPMGRVVKGLCTHFLAKMQAEEKVSAFVKRGRMPIPPFNAPLIVIATGAGLAPLKSLIYHRIQNNAYDNTLFFGCRHPDYDYLCKDELESLQIKNQLTIYMAFSQVSEHKFYVQNRIKNEWKFFSEKILAGAFVYICGKYRQLGKIIEDATKFTLVQAGIEEDAANDIVQRMKRERRFYLESW</sequence>
<evidence type="ECO:0000313" key="10">
    <source>
        <dbReference type="EMBL" id="CAG9317434.1"/>
    </source>
</evidence>
<evidence type="ECO:0000256" key="4">
    <source>
        <dbReference type="ARBA" id="ARBA00022643"/>
    </source>
</evidence>
<dbReference type="InterPro" id="IPR023173">
    <property type="entry name" value="NADPH_Cyt_P450_Rdtase_alpha"/>
</dbReference>
<dbReference type="InterPro" id="IPR001094">
    <property type="entry name" value="Flavdoxin-like"/>
</dbReference>
<dbReference type="PRINTS" id="PR00369">
    <property type="entry name" value="FLAVODOXIN"/>
</dbReference>
<keyword evidence="11" id="KW-1185">Reference proteome</keyword>
<keyword evidence="7" id="KW-0560">Oxidoreductase</keyword>
<evidence type="ECO:0000256" key="2">
    <source>
        <dbReference type="ARBA" id="ARBA00001974"/>
    </source>
</evidence>
<evidence type="ECO:0008006" key="12">
    <source>
        <dbReference type="Google" id="ProtNLM"/>
    </source>
</evidence>
<name>A0AAU9ISH6_9CILI</name>
<evidence type="ECO:0000256" key="1">
    <source>
        <dbReference type="ARBA" id="ARBA00001917"/>
    </source>
</evidence>
<dbReference type="Gene3D" id="1.20.990.10">
    <property type="entry name" value="NADPH-cytochrome p450 Reductase, Chain A, domain 3"/>
    <property type="match status" value="1"/>
</dbReference>
<dbReference type="EMBL" id="CAJZBQ010000018">
    <property type="protein sequence ID" value="CAG9317434.1"/>
    <property type="molecule type" value="Genomic_DNA"/>
</dbReference>
<dbReference type="InterPro" id="IPR003097">
    <property type="entry name" value="CysJ-like_FAD-binding"/>
</dbReference>
<organism evidence="10 11">
    <name type="scientific">Blepharisma stoltei</name>
    <dbReference type="NCBI Taxonomy" id="1481888"/>
    <lineage>
        <taxon>Eukaryota</taxon>
        <taxon>Sar</taxon>
        <taxon>Alveolata</taxon>
        <taxon>Ciliophora</taxon>
        <taxon>Postciliodesmatophora</taxon>
        <taxon>Heterotrichea</taxon>
        <taxon>Heterotrichida</taxon>
        <taxon>Blepharismidae</taxon>
        <taxon>Blepharisma</taxon>
    </lineage>
</organism>
<keyword evidence="6" id="KW-0521">NADP</keyword>
<dbReference type="InterPro" id="IPR001433">
    <property type="entry name" value="OxRdtase_FAD/NAD-bd"/>
</dbReference>
<evidence type="ECO:0000256" key="3">
    <source>
        <dbReference type="ARBA" id="ARBA00022630"/>
    </source>
</evidence>
<keyword evidence="4" id="KW-0288">FMN</keyword>
<dbReference type="PROSITE" id="PS50902">
    <property type="entry name" value="FLAVODOXIN_LIKE"/>
    <property type="match status" value="1"/>
</dbReference>
<gene>
    <name evidence="10" type="ORF">BSTOLATCC_MIC18681</name>
</gene>
<dbReference type="GO" id="GO:0005829">
    <property type="term" value="C:cytosol"/>
    <property type="evidence" value="ECO:0007669"/>
    <property type="project" value="TreeGrafter"/>
</dbReference>
<dbReference type="AlphaFoldDB" id="A0AAU9ISH6"/>
<dbReference type="GO" id="GO:0010181">
    <property type="term" value="F:FMN binding"/>
    <property type="evidence" value="ECO:0007669"/>
    <property type="project" value="InterPro"/>
</dbReference>
<dbReference type="Gene3D" id="3.40.50.360">
    <property type="match status" value="1"/>
</dbReference>
<dbReference type="GO" id="GO:0050660">
    <property type="term" value="F:flavin adenine dinucleotide binding"/>
    <property type="evidence" value="ECO:0007669"/>
    <property type="project" value="TreeGrafter"/>
</dbReference>
<dbReference type="SUPFAM" id="SSF52343">
    <property type="entry name" value="Ferredoxin reductase-like, C-terminal NADP-linked domain"/>
    <property type="match status" value="1"/>
</dbReference>
<dbReference type="SUPFAM" id="SSF63380">
    <property type="entry name" value="Riboflavin synthase domain-like"/>
    <property type="match status" value="1"/>
</dbReference>
<dbReference type="InterPro" id="IPR029039">
    <property type="entry name" value="Flavoprotein-like_sf"/>
</dbReference>
<dbReference type="InterPro" id="IPR008254">
    <property type="entry name" value="Flavodoxin/NO_synth"/>
</dbReference>
<comment type="cofactor">
    <cofactor evidence="1">
        <name>FMN</name>
        <dbReference type="ChEBI" id="CHEBI:58210"/>
    </cofactor>
</comment>
<accession>A0AAU9ISH6</accession>
<dbReference type="InterPro" id="IPR017927">
    <property type="entry name" value="FAD-bd_FR_type"/>
</dbReference>
<dbReference type="PRINTS" id="PR00371">
    <property type="entry name" value="FPNCR"/>
</dbReference>
<comment type="caution">
    <text evidence="10">The sequence shown here is derived from an EMBL/GenBank/DDBJ whole genome shotgun (WGS) entry which is preliminary data.</text>
</comment>
<protein>
    <recommendedName>
        <fullName evidence="12">NADPH-dependent diflavin oxidoreductase 1</fullName>
    </recommendedName>
</protein>
<evidence type="ECO:0000313" key="11">
    <source>
        <dbReference type="Proteomes" id="UP001162131"/>
    </source>
</evidence>
<dbReference type="PANTHER" id="PTHR19384:SF10">
    <property type="entry name" value="NADPH-DEPENDENT DIFLAVIN OXIDOREDUCTASE 1"/>
    <property type="match status" value="1"/>
</dbReference>
<dbReference type="Gene3D" id="2.40.30.10">
    <property type="entry name" value="Translation factors"/>
    <property type="match status" value="1"/>
</dbReference>
<dbReference type="Gene3D" id="3.40.50.80">
    <property type="entry name" value="Nucleotide-binding domain of ferredoxin-NADP reductase (FNR) module"/>
    <property type="match status" value="1"/>
</dbReference>
<dbReference type="InterPro" id="IPR001709">
    <property type="entry name" value="Flavoprot_Pyr_Nucl_cyt_Rdtase"/>
</dbReference>
<proteinExistence type="predicted"/>
<dbReference type="Proteomes" id="UP001162131">
    <property type="component" value="Unassembled WGS sequence"/>
</dbReference>
<keyword evidence="5" id="KW-0274">FAD</keyword>
<dbReference type="PROSITE" id="PS51384">
    <property type="entry name" value="FAD_FR"/>
    <property type="match status" value="1"/>
</dbReference>
<reference evidence="10" key="1">
    <citation type="submission" date="2021-09" db="EMBL/GenBank/DDBJ databases">
        <authorList>
            <consortium name="AG Swart"/>
            <person name="Singh M."/>
            <person name="Singh A."/>
            <person name="Seah K."/>
            <person name="Emmerich C."/>
        </authorList>
    </citation>
    <scope>NUCLEOTIDE SEQUENCE</scope>
    <source>
        <strain evidence="10">ATCC30299</strain>
    </source>
</reference>